<accession>A0A1H7XXK6</accession>
<keyword evidence="2" id="KW-1185">Reference proteome</keyword>
<dbReference type="EMBL" id="FOBF01000012">
    <property type="protein sequence ID" value="SEM38550.1"/>
    <property type="molecule type" value="Genomic_DNA"/>
</dbReference>
<reference evidence="1 2" key="1">
    <citation type="submission" date="2016-10" db="EMBL/GenBank/DDBJ databases">
        <authorList>
            <person name="de Groot N.N."/>
        </authorList>
    </citation>
    <scope>NUCLEOTIDE SEQUENCE [LARGE SCALE GENOMIC DNA]</scope>
    <source>
        <strain evidence="1 2">DSM 43357</strain>
    </source>
</reference>
<name>A0A1H7XXK6_9ACTN</name>
<protein>
    <submittedName>
        <fullName evidence="1">Uncharacterized protein</fullName>
    </submittedName>
</protein>
<evidence type="ECO:0000313" key="1">
    <source>
        <dbReference type="EMBL" id="SEM38550.1"/>
    </source>
</evidence>
<organism evidence="1 2">
    <name type="scientific">Nonomuraea pusilla</name>
    <dbReference type="NCBI Taxonomy" id="46177"/>
    <lineage>
        <taxon>Bacteria</taxon>
        <taxon>Bacillati</taxon>
        <taxon>Actinomycetota</taxon>
        <taxon>Actinomycetes</taxon>
        <taxon>Streptosporangiales</taxon>
        <taxon>Streptosporangiaceae</taxon>
        <taxon>Nonomuraea</taxon>
    </lineage>
</organism>
<evidence type="ECO:0000313" key="2">
    <source>
        <dbReference type="Proteomes" id="UP000198953"/>
    </source>
</evidence>
<proteinExistence type="predicted"/>
<dbReference type="Proteomes" id="UP000198953">
    <property type="component" value="Unassembled WGS sequence"/>
</dbReference>
<dbReference type="RefSeq" id="WP_176573322.1">
    <property type="nucleotide sequence ID" value="NZ_BBZG01000001.1"/>
</dbReference>
<dbReference type="AlphaFoldDB" id="A0A1H7XXK6"/>
<sequence>MGDGGLAGVGLVPALEALRRVRVAVGRLVRLPVLRVVLPVAVAGRRPG</sequence>
<gene>
    <name evidence="1" type="ORF">SAMN05660976_05022</name>
</gene>